<evidence type="ECO:0000313" key="1">
    <source>
        <dbReference type="EMBL" id="AHG01931.1"/>
    </source>
</evidence>
<name>W0JTI4_9EURY</name>
<proteinExistence type="predicted"/>
<keyword evidence="1" id="KW-0614">Plasmid</keyword>
<dbReference type="AlphaFoldDB" id="W0JTI4"/>
<dbReference type="EMBL" id="CP007057">
    <property type="protein sequence ID" value="AHG01931.1"/>
    <property type="molecule type" value="Genomic_DNA"/>
</dbReference>
<protein>
    <submittedName>
        <fullName evidence="1">Uncharacterized protein</fullName>
    </submittedName>
</protein>
<evidence type="ECO:0000313" key="2">
    <source>
        <dbReference type="Proteomes" id="UP000019024"/>
    </source>
</evidence>
<gene>
    <name evidence="1" type="ORF">HALLA_01140</name>
</gene>
<dbReference type="Proteomes" id="UP000019024">
    <property type="component" value="Plasmid unnamed2"/>
</dbReference>
<keyword evidence="2" id="KW-1185">Reference proteome</keyword>
<geneLocation type="plasmid" evidence="1">
    <name>unnamed</name>
</geneLocation>
<reference evidence="1 2" key="1">
    <citation type="submission" date="2014-01" db="EMBL/GenBank/DDBJ databases">
        <authorList>
            <consortium name="DOE Joint Genome Institute"/>
            <person name="Anderson I."/>
            <person name="Huntemann M."/>
            <person name="Han J."/>
            <person name="Chen A."/>
            <person name="Kyrpides N."/>
            <person name="Mavromatis K."/>
            <person name="Markowitz V."/>
            <person name="Palaniappan K."/>
            <person name="Ivanova N."/>
            <person name="Schaumberg A."/>
            <person name="Pati A."/>
            <person name="Liolios K."/>
            <person name="Nordberg H.P."/>
            <person name="Cantor M.N."/>
            <person name="Hua S.X."/>
            <person name="Woyke T."/>
        </authorList>
    </citation>
    <scope>NUCLEOTIDE SEQUENCE [LARGE SCALE GENOMIC DNA]</scope>
    <source>
        <strain evidence="1 2">XH-48</strain>
        <plasmid evidence="2">2</plasmid>
    </source>
</reference>
<sequence length="48" mass="5338">MTNEVGEFWFDDCVIRILTQTFISIFLAVGESEPETEQGIQETIASAA</sequence>
<dbReference type="KEGG" id="hlr:HALLA_01140"/>
<accession>W0JTI4</accession>
<organism evidence="1 2">
    <name type="scientific">Halostagnicola larsenii XH-48</name>
    <dbReference type="NCBI Taxonomy" id="797299"/>
    <lineage>
        <taxon>Archaea</taxon>
        <taxon>Methanobacteriati</taxon>
        <taxon>Methanobacteriota</taxon>
        <taxon>Stenosarchaea group</taxon>
        <taxon>Halobacteria</taxon>
        <taxon>Halobacteriales</taxon>
        <taxon>Natrialbaceae</taxon>
        <taxon>Halostagnicola</taxon>
    </lineage>
</organism>
<dbReference type="HOGENOM" id="CLU_3147865_0_0_2"/>